<dbReference type="InterPro" id="IPR036383">
    <property type="entry name" value="TSP1_rpt_sf"/>
</dbReference>
<dbReference type="PROSITE" id="PS50092">
    <property type="entry name" value="TSP1"/>
    <property type="match status" value="2"/>
</dbReference>
<dbReference type="PANTHER" id="PTHR10075">
    <property type="entry name" value="BASIGIN RELATED"/>
    <property type="match status" value="1"/>
</dbReference>
<dbReference type="Gene3D" id="2.20.100.10">
    <property type="entry name" value="Thrombospondin type-1 (TSP1) repeat"/>
    <property type="match status" value="2"/>
</dbReference>
<organism evidence="10">
    <name type="scientific">Amphimedon queenslandica</name>
    <name type="common">Sponge</name>
    <dbReference type="NCBI Taxonomy" id="400682"/>
    <lineage>
        <taxon>Eukaryota</taxon>
        <taxon>Metazoa</taxon>
        <taxon>Porifera</taxon>
        <taxon>Demospongiae</taxon>
        <taxon>Heteroscleromorpha</taxon>
        <taxon>Haplosclerida</taxon>
        <taxon>Niphatidae</taxon>
        <taxon>Amphimedon</taxon>
    </lineage>
</organism>
<evidence type="ECO:0000313" key="10">
    <source>
        <dbReference type="EnsemblMetazoa" id="Aqu2.1.21265_001"/>
    </source>
</evidence>
<sequence>MDGRMLFFLYIAASMIAVTHSQDYTVRFPFVPGRFLVPEDGVPVPVGNRVYVQLPNTTDVLEARIRQSVNTTLDCGLFIDRVTALPLARNFYTYWTVRPRTTEGGFTDNPSNLTAGEATVSGNYTCVTTSTCGSVTNTTFIKEAPTVAPGTGISINPGNTPVPAGTRTCISSGVGSLVRLVCNLAFNNESVSDVTFSWSTPGGGNQSGSTITARSPGDYTCTASNPCGSSQATTEVVGRIQQTKGTVTGIDQTIDIGSRLCINSANSVRINCNTDFGTSVTRIWRRDGNVISGVTGSSYDAVPSDVGSAITCAVMNPCGMDSAVTQVITQAPVTINGTISTLNISDNGCDRPGITSTGVDLCPLDGERVEISCSSNEGYTITGPGGSSMDASLVIMNFNLSDSGTYTCRSTSTVCGGAVSTIVVSGSGVPPSISTDTPATATPTLPPTVMNRTIPIGTDICLLETQFVTIDCRTQSGTEPIRFTWTAASTGSRVIANGMRITVNNTDVYTCNATNAFGTSTASSTVERRLSVSLNGVSPQGSRCDQLKRRPPGVDYCAFVGDSVTLSCSINSPTVPTTIYLGSTSSTSDIPFIPILPSAEGNYLCNATNDCGTSSDMLNLRVYDPARIDRQQTLPPPGPNEEVIGAGRPDEPNEVTPGRTVRLFCPFTGIDPANTTWLRVRPDGFTTEIDTSLPAFSINNTGNVSVLIISPFTREFEGTYRCTTTNIAGDDAGDVVLQATVEVIPEWVTSPWSECQPKCHRGMRMRLVHCVDRLSGRRLPDNRCTESKPLTMESCVNSGPCFTTPKWKTGNWTGCSVSCGGGHRTRSVTCVIPLTGETVPDSRCIDVRKPRDHEYCNDHSCCVSDAYKACKHIAGTHSCSFGYMRTICCWTCRHYHYY</sequence>
<protein>
    <submittedName>
        <fullName evidence="10">Uncharacterized protein</fullName>
    </submittedName>
</protein>
<dbReference type="InterPro" id="IPR007110">
    <property type="entry name" value="Ig-like_dom"/>
</dbReference>
<dbReference type="eggNOG" id="KOG4475">
    <property type="taxonomic scope" value="Eukaryota"/>
</dbReference>
<dbReference type="InParanoid" id="A0A1X7U0E9"/>
<evidence type="ECO:0000256" key="7">
    <source>
        <dbReference type="SAM" id="SignalP"/>
    </source>
</evidence>
<keyword evidence="3 7" id="KW-0732">Signal</keyword>
<dbReference type="InterPro" id="IPR010909">
    <property type="entry name" value="PLAC"/>
</dbReference>
<dbReference type="PROSITE" id="PS50835">
    <property type="entry name" value="IG_LIKE"/>
    <property type="match status" value="3"/>
</dbReference>
<dbReference type="InterPro" id="IPR013783">
    <property type="entry name" value="Ig-like_fold"/>
</dbReference>
<dbReference type="SUPFAM" id="SSF82895">
    <property type="entry name" value="TSP-1 type 1 repeat"/>
    <property type="match status" value="2"/>
</dbReference>
<evidence type="ECO:0000256" key="1">
    <source>
        <dbReference type="ARBA" id="ARBA00004613"/>
    </source>
</evidence>
<feature type="domain" description="Ig-like" evidence="8">
    <location>
        <begin position="145"/>
        <end position="237"/>
    </location>
</feature>
<dbReference type="SMART" id="SM00209">
    <property type="entry name" value="TSP1"/>
    <property type="match status" value="2"/>
</dbReference>
<keyword evidence="4" id="KW-0677">Repeat</keyword>
<evidence type="ECO:0000256" key="2">
    <source>
        <dbReference type="ARBA" id="ARBA00022525"/>
    </source>
</evidence>
<dbReference type="Pfam" id="PF19030">
    <property type="entry name" value="TSP1_ADAMTS"/>
    <property type="match status" value="2"/>
</dbReference>
<evidence type="ECO:0000256" key="6">
    <source>
        <dbReference type="SAM" id="MobiDB-lite"/>
    </source>
</evidence>
<keyword evidence="5" id="KW-0393">Immunoglobulin domain</keyword>
<name>A0A1X7U0E9_AMPQE</name>
<dbReference type="SMART" id="SM00408">
    <property type="entry name" value="IGc2"/>
    <property type="match status" value="2"/>
</dbReference>
<evidence type="ECO:0000259" key="9">
    <source>
        <dbReference type="PROSITE" id="PS50900"/>
    </source>
</evidence>
<feature type="region of interest" description="Disordered" evidence="6">
    <location>
        <begin position="629"/>
        <end position="655"/>
    </location>
</feature>
<dbReference type="InterPro" id="IPR000884">
    <property type="entry name" value="TSP1_rpt"/>
</dbReference>
<evidence type="ECO:0000256" key="4">
    <source>
        <dbReference type="ARBA" id="ARBA00022737"/>
    </source>
</evidence>
<dbReference type="Pfam" id="PF13927">
    <property type="entry name" value="Ig_3"/>
    <property type="match status" value="1"/>
</dbReference>
<dbReference type="FunFam" id="2.20.100.10:FF:000005">
    <property type="entry name" value="ADAM metallopeptidase with thrombospondin type 1 motif 9"/>
    <property type="match status" value="1"/>
</dbReference>
<dbReference type="OrthoDB" id="5948003at2759"/>
<feature type="domain" description="PLAC" evidence="9">
    <location>
        <begin position="852"/>
        <end position="896"/>
    </location>
</feature>
<feature type="domain" description="Ig-like" evidence="8">
    <location>
        <begin position="443"/>
        <end position="531"/>
    </location>
</feature>
<evidence type="ECO:0000256" key="5">
    <source>
        <dbReference type="ARBA" id="ARBA00023319"/>
    </source>
</evidence>
<dbReference type="InterPro" id="IPR036179">
    <property type="entry name" value="Ig-like_dom_sf"/>
</dbReference>
<proteinExistence type="predicted"/>
<accession>A0A1X7U0E9</accession>
<dbReference type="PROSITE" id="PS50900">
    <property type="entry name" value="PLAC"/>
    <property type="match status" value="1"/>
</dbReference>
<reference evidence="10" key="1">
    <citation type="submission" date="2017-05" db="UniProtKB">
        <authorList>
            <consortium name="EnsemblMetazoa"/>
        </authorList>
    </citation>
    <scope>IDENTIFICATION</scope>
</reference>
<keyword evidence="2" id="KW-0964">Secreted</keyword>
<dbReference type="SMART" id="SM00409">
    <property type="entry name" value="IG"/>
    <property type="match status" value="6"/>
</dbReference>
<dbReference type="GO" id="GO:0005576">
    <property type="term" value="C:extracellular region"/>
    <property type="evidence" value="ECO:0007669"/>
    <property type="project" value="UniProtKB-SubCell"/>
</dbReference>
<feature type="chain" id="PRO_5010859270" evidence="7">
    <location>
        <begin position="22"/>
        <end position="898"/>
    </location>
</feature>
<dbReference type="PANTHER" id="PTHR10075:SF14">
    <property type="entry name" value="CELL ADHESION MOLECULE DSCAM2-RELATED"/>
    <property type="match status" value="1"/>
</dbReference>
<comment type="subcellular location">
    <subcellularLocation>
        <location evidence="1">Secreted</location>
    </subcellularLocation>
</comment>
<dbReference type="Gene3D" id="2.60.40.10">
    <property type="entry name" value="Immunoglobulins"/>
    <property type="match status" value="4"/>
</dbReference>
<dbReference type="InterPro" id="IPR003599">
    <property type="entry name" value="Ig_sub"/>
</dbReference>
<feature type="signal peptide" evidence="7">
    <location>
        <begin position="1"/>
        <end position="21"/>
    </location>
</feature>
<dbReference type="InterPro" id="IPR003598">
    <property type="entry name" value="Ig_sub2"/>
</dbReference>
<dbReference type="EnsemblMetazoa" id="Aqu2.1.21265_001">
    <property type="protein sequence ID" value="Aqu2.1.21265_001"/>
    <property type="gene ID" value="Aqu2.1.21265"/>
</dbReference>
<dbReference type="SUPFAM" id="SSF48726">
    <property type="entry name" value="Immunoglobulin"/>
    <property type="match status" value="5"/>
</dbReference>
<evidence type="ECO:0000259" key="8">
    <source>
        <dbReference type="PROSITE" id="PS50835"/>
    </source>
</evidence>
<feature type="domain" description="Ig-like" evidence="8">
    <location>
        <begin position="639"/>
        <end position="742"/>
    </location>
</feature>
<dbReference type="AlphaFoldDB" id="A0A1X7U0E9"/>
<evidence type="ECO:0000256" key="3">
    <source>
        <dbReference type="ARBA" id="ARBA00022729"/>
    </source>
</evidence>